<evidence type="ECO:0000313" key="2">
    <source>
        <dbReference type="Proteomes" id="UP000215902"/>
    </source>
</evidence>
<comment type="caution">
    <text evidence="1">The sequence shown here is derived from an EMBL/GenBank/DDBJ whole genome shotgun (WGS) entry which is preliminary data.</text>
</comment>
<feature type="non-terminal residue" evidence="1">
    <location>
        <position position="87"/>
    </location>
</feature>
<keyword evidence="2" id="KW-1185">Reference proteome</keyword>
<accession>A0A267FVU9</accession>
<evidence type="ECO:0000313" key="1">
    <source>
        <dbReference type="EMBL" id="PAA77901.1"/>
    </source>
</evidence>
<dbReference type="Proteomes" id="UP000215902">
    <property type="component" value="Unassembled WGS sequence"/>
</dbReference>
<dbReference type="AlphaFoldDB" id="A0A267FVU9"/>
<name>A0A267FVU9_9PLAT</name>
<proteinExistence type="predicted"/>
<protein>
    <submittedName>
        <fullName evidence="1">Uncharacterized protein</fullName>
    </submittedName>
</protein>
<gene>
    <name evidence="1" type="ORF">BOX15_Mlig026135g1</name>
</gene>
<reference evidence="1 2" key="1">
    <citation type="submission" date="2017-06" db="EMBL/GenBank/DDBJ databases">
        <title>A platform for efficient transgenesis in Macrostomum lignano, a flatworm model organism for stem cell research.</title>
        <authorList>
            <person name="Berezikov E."/>
        </authorList>
    </citation>
    <scope>NUCLEOTIDE SEQUENCE [LARGE SCALE GENOMIC DNA]</scope>
    <source>
        <strain evidence="1">DV1</strain>
        <tissue evidence="1">Whole organism</tissue>
    </source>
</reference>
<organism evidence="1 2">
    <name type="scientific">Macrostomum lignano</name>
    <dbReference type="NCBI Taxonomy" id="282301"/>
    <lineage>
        <taxon>Eukaryota</taxon>
        <taxon>Metazoa</taxon>
        <taxon>Spiralia</taxon>
        <taxon>Lophotrochozoa</taxon>
        <taxon>Platyhelminthes</taxon>
        <taxon>Rhabditophora</taxon>
        <taxon>Macrostomorpha</taxon>
        <taxon>Macrostomida</taxon>
        <taxon>Macrostomidae</taxon>
        <taxon>Macrostomum</taxon>
    </lineage>
</organism>
<sequence length="87" mass="10115">MAANSDEDIKIRCKLHVLARLKRLHADDGDERDRKVFIEVDNNSVKENQMICFALEENFAKWCTSEPTKHKPLNVNFLLSREEANKS</sequence>
<dbReference type="EMBL" id="NIVC01000717">
    <property type="protein sequence ID" value="PAA77901.1"/>
    <property type="molecule type" value="Genomic_DNA"/>
</dbReference>